<comment type="caution">
    <text evidence="2">The sequence shown here is derived from an EMBL/GenBank/DDBJ whole genome shotgun (WGS) entry which is preliminary data.</text>
</comment>
<dbReference type="PANTHER" id="PTHR43861">
    <property type="entry name" value="TRANS-ACONITATE 2-METHYLTRANSFERASE-RELATED"/>
    <property type="match status" value="1"/>
</dbReference>
<keyword evidence="3" id="KW-1185">Reference proteome</keyword>
<evidence type="ECO:0000313" key="3">
    <source>
        <dbReference type="Proteomes" id="UP001300502"/>
    </source>
</evidence>
<sequence>MDDWQPTLYRNKHAFVFQKGASLVDLLSPKPFELVLDFGCGTGELTEQVSRSGCFVIGVDISRAMTCAAKQAFPLVDFVVADGRQLCFRCVFDSVYSNAVLHWICQPLQLLQNIYDCLLPGKPFVAEFGGEGNVESITTALSLATEKHTGRKWAPSKWYFPKQSSFEELLEKTGFTVTFSAYFDRPTKLQDGFQGLRNWISMFCPEISREYSAEEYEEILSTVEKDLQCSKLFDGTNWFADYKRLRVVALRR</sequence>
<gene>
    <name evidence="2" type="ORF">GAYE_SCF22MG4186</name>
</gene>
<dbReference type="EMBL" id="JANCYU010000038">
    <property type="protein sequence ID" value="KAK4526272.1"/>
    <property type="molecule type" value="Genomic_DNA"/>
</dbReference>
<reference evidence="2 3" key="1">
    <citation type="submission" date="2022-07" db="EMBL/GenBank/DDBJ databases">
        <title>Genome-wide signatures of adaptation to extreme environments.</title>
        <authorList>
            <person name="Cho C.H."/>
            <person name="Yoon H.S."/>
        </authorList>
    </citation>
    <scope>NUCLEOTIDE SEQUENCE [LARGE SCALE GENOMIC DNA]</scope>
    <source>
        <strain evidence="2 3">108.79 E11</strain>
    </source>
</reference>
<evidence type="ECO:0000313" key="2">
    <source>
        <dbReference type="EMBL" id="KAK4526272.1"/>
    </source>
</evidence>
<dbReference type="CDD" id="cd02440">
    <property type="entry name" value="AdoMet_MTases"/>
    <property type="match status" value="1"/>
</dbReference>
<organism evidence="2 3">
    <name type="scientific">Galdieria yellowstonensis</name>
    <dbReference type="NCBI Taxonomy" id="3028027"/>
    <lineage>
        <taxon>Eukaryota</taxon>
        <taxon>Rhodophyta</taxon>
        <taxon>Bangiophyceae</taxon>
        <taxon>Galdieriales</taxon>
        <taxon>Galdieriaceae</taxon>
        <taxon>Galdieria</taxon>
    </lineage>
</organism>
<dbReference type="GO" id="GO:0008757">
    <property type="term" value="F:S-adenosylmethionine-dependent methyltransferase activity"/>
    <property type="evidence" value="ECO:0007669"/>
    <property type="project" value="InterPro"/>
</dbReference>
<evidence type="ECO:0000259" key="1">
    <source>
        <dbReference type="Pfam" id="PF08241"/>
    </source>
</evidence>
<proteinExistence type="predicted"/>
<protein>
    <recommendedName>
        <fullName evidence="1">Methyltransferase type 11 domain-containing protein</fullName>
    </recommendedName>
</protein>
<dbReference type="Pfam" id="PF08241">
    <property type="entry name" value="Methyltransf_11"/>
    <property type="match status" value="1"/>
</dbReference>
<dbReference type="Proteomes" id="UP001300502">
    <property type="component" value="Unassembled WGS sequence"/>
</dbReference>
<dbReference type="InterPro" id="IPR013216">
    <property type="entry name" value="Methyltransf_11"/>
</dbReference>
<dbReference type="PANTHER" id="PTHR43861:SF1">
    <property type="entry name" value="TRANS-ACONITATE 2-METHYLTRANSFERASE"/>
    <property type="match status" value="1"/>
</dbReference>
<dbReference type="SUPFAM" id="SSF53335">
    <property type="entry name" value="S-adenosyl-L-methionine-dependent methyltransferases"/>
    <property type="match status" value="1"/>
</dbReference>
<dbReference type="AlphaFoldDB" id="A0AAV9IFQ0"/>
<accession>A0AAV9IFQ0</accession>
<name>A0AAV9IFQ0_9RHOD</name>
<feature type="domain" description="Methyltransferase type 11" evidence="1">
    <location>
        <begin position="36"/>
        <end position="122"/>
    </location>
</feature>
<dbReference type="Gene3D" id="3.40.50.150">
    <property type="entry name" value="Vaccinia Virus protein VP39"/>
    <property type="match status" value="1"/>
</dbReference>
<dbReference type="InterPro" id="IPR029063">
    <property type="entry name" value="SAM-dependent_MTases_sf"/>
</dbReference>